<dbReference type="EMBL" id="CAJVPS010000905">
    <property type="protein sequence ID" value="CAG8514838.1"/>
    <property type="molecule type" value="Genomic_DNA"/>
</dbReference>
<sequence length="463" mass="51120">MISLTVRVLHLSYKSQKPRFRRKDVFFSTTSRFSRNESNKILFGWGDLGSLYSENTINKNEENDVHIFKTPKILGIEQTVGTELSDSIEKENVKVTKISAGWGHSLIAFEQGEKNFVFSMGLNNSGQLGHEKIAKKGYHRGLVKGLPKNKKINMLACGRLHSFILMSNNDEENNATTKTELYGFGDCMYGQLGTGKDKKDRPITTDSSLPTMAVSCEPSPRHIDTFEEHENVKQVTCGLDHTVILTNENRLYSMGWGADGQLGLGNNSTVDKSVPSKITKLSDKDGERIRKVVSSTDYTMALLENGTLWTWGNSEYGQCMTGAKVDRILEPIQVPTKDYIVDVASGGPFDQGQVFVCGYGPLGLGDSHVEQLTPTRIPRFGEEDSKGIGENIVAIFSGIDYAAAISESRNLYTWGFNGTLGLLGHGHNHTKHQFIPKKVKFPEPVNVETLACGGRNVLALCSL</sequence>
<dbReference type="PANTHER" id="PTHR45622">
    <property type="entry name" value="UBIQUITIN-PROTEIN LIGASE E3A-RELATED"/>
    <property type="match status" value="1"/>
</dbReference>
<dbReference type="SUPFAM" id="SSF50985">
    <property type="entry name" value="RCC1/BLIP-II"/>
    <property type="match status" value="2"/>
</dbReference>
<evidence type="ECO:0000256" key="2">
    <source>
        <dbReference type="PROSITE-ProRule" id="PRU00235"/>
    </source>
</evidence>
<dbReference type="OrthoDB" id="5370059at2759"/>
<proteinExistence type="predicted"/>
<reference evidence="3" key="1">
    <citation type="submission" date="2021-06" db="EMBL/GenBank/DDBJ databases">
        <authorList>
            <person name="Kallberg Y."/>
            <person name="Tangrot J."/>
            <person name="Rosling A."/>
        </authorList>
    </citation>
    <scope>NUCLEOTIDE SEQUENCE</scope>
    <source>
        <strain evidence="3">FL130A</strain>
    </source>
</reference>
<gene>
    <name evidence="3" type="ORF">ALEPTO_LOCUS4162</name>
</gene>
<dbReference type="InterPro" id="IPR000408">
    <property type="entry name" value="Reg_chr_condens"/>
</dbReference>
<evidence type="ECO:0000313" key="3">
    <source>
        <dbReference type="EMBL" id="CAG8514838.1"/>
    </source>
</evidence>
<organism evidence="3 4">
    <name type="scientific">Ambispora leptoticha</name>
    <dbReference type="NCBI Taxonomy" id="144679"/>
    <lineage>
        <taxon>Eukaryota</taxon>
        <taxon>Fungi</taxon>
        <taxon>Fungi incertae sedis</taxon>
        <taxon>Mucoromycota</taxon>
        <taxon>Glomeromycotina</taxon>
        <taxon>Glomeromycetes</taxon>
        <taxon>Archaeosporales</taxon>
        <taxon>Ambisporaceae</taxon>
        <taxon>Ambispora</taxon>
    </lineage>
</organism>
<feature type="repeat" description="RCC1" evidence="2">
    <location>
        <begin position="352"/>
        <end position="408"/>
    </location>
</feature>
<name>A0A9N9F7J9_9GLOM</name>
<feature type="repeat" description="RCC1" evidence="2">
    <location>
        <begin position="306"/>
        <end position="347"/>
    </location>
</feature>
<protein>
    <submittedName>
        <fullName evidence="3">3632_t:CDS:1</fullName>
    </submittedName>
</protein>
<dbReference type="InterPro" id="IPR051709">
    <property type="entry name" value="Ub-ligase/GTPase-reg"/>
</dbReference>
<feature type="repeat" description="RCC1" evidence="2">
    <location>
        <begin position="115"/>
        <end position="168"/>
    </location>
</feature>
<dbReference type="PROSITE" id="PS50012">
    <property type="entry name" value="RCC1_3"/>
    <property type="match status" value="6"/>
</dbReference>
<dbReference type="Proteomes" id="UP000789508">
    <property type="component" value="Unassembled WGS sequence"/>
</dbReference>
<evidence type="ECO:0000256" key="1">
    <source>
        <dbReference type="ARBA" id="ARBA00022737"/>
    </source>
</evidence>
<comment type="caution">
    <text evidence="3">The sequence shown here is derived from an EMBL/GenBank/DDBJ whole genome shotgun (WGS) entry which is preliminary data.</text>
</comment>
<dbReference type="Gene3D" id="2.130.10.30">
    <property type="entry name" value="Regulator of chromosome condensation 1/beta-lactamase-inhibitor protein II"/>
    <property type="match status" value="2"/>
</dbReference>
<dbReference type="GO" id="GO:0005737">
    <property type="term" value="C:cytoplasm"/>
    <property type="evidence" value="ECO:0007669"/>
    <property type="project" value="TreeGrafter"/>
</dbReference>
<evidence type="ECO:0000313" key="4">
    <source>
        <dbReference type="Proteomes" id="UP000789508"/>
    </source>
</evidence>
<feature type="repeat" description="RCC1" evidence="2">
    <location>
        <begin position="179"/>
        <end position="248"/>
    </location>
</feature>
<dbReference type="AlphaFoldDB" id="A0A9N9F7J9"/>
<dbReference type="Pfam" id="PF00415">
    <property type="entry name" value="RCC1"/>
    <property type="match status" value="4"/>
</dbReference>
<feature type="repeat" description="RCC1" evidence="2">
    <location>
        <begin position="409"/>
        <end position="463"/>
    </location>
</feature>
<dbReference type="PANTHER" id="PTHR45622:SF70">
    <property type="entry name" value="SECRETION-REGULATING GUANINE NUCLEOTIDE EXCHANGE FACTOR"/>
    <property type="match status" value="1"/>
</dbReference>
<keyword evidence="1" id="KW-0677">Repeat</keyword>
<dbReference type="InterPro" id="IPR009091">
    <property type="entry name" value="RCC1/BLIP-II"/>
</dbReference>
<accession>A0A9N9F7J9</accession>
<feature type="repeat" description="RCC1" evidence="2">
    <location>
        <begin position="249"/>
        <end position="305"/>
    </location>
</feature>
<keyword evidence="4" id="KW-1185">Reference proteome</keyword>
<dbReference type="Pfam" id="PF13540">
    <property type="entry name" value="RCC1_2"/>
    <property type="match status" value="1"/>
</dbReference>